<dbReference type="AlphaFoldDB" id="A0A317SH58"/>
<dbReference type="EMBL" id="PYWC01000093">
    <property type="protein sequence ID" value="PWW72830.1"/>
    <property type="molecule type" value="Genomic_DNA"/>
</dbReference>
<sequence length="115" mass="12986">MRYLESWFHGIAPWDDPGIGGSVQIFGNGSWITGERRSQGRVCFIELFRNISALYASLCRKTYGGLLILITLGFLQGGGHENHRHAVHHPGGEKEKKKKHALHFSIRGNMDVMRK</sequence>
<accession>A0A317SH58</accession>
<comment type="caution">
    <text evidence="1">The sequence shown here is derived from an EMBL/GenBank/DDBJ whole genome shotgun (WGS) entry which is preliminary data.</text>
</comment>
<evidence type="ECO:0000313" key="1">
    <source>
        <dbReference type="EMBL" id="PWW72830.1"/>
    </source>
</evidence>
<reference evidence="1 2" key="1">
    <citation type="submission" date="2018-03" db="EMBL/GenBank/DDBJ databases">
        <title>Genomes of Pezizomycetes fungi and the evolution of truffles.</title>
        <authorList>
            <person name="Murat C."/>
            <person name="Payen T."/>
            <person name="Noel B."/>
            <person name="Kuo A."/>
            <person name="Martin F.M."/>
        </authorList>
    </citation>
    <scope>NUCLEOTIDE SEQUENCE [LARGE SCALE GENOMIC DNA]</scope>
    <source>
        <strain evidence="1">091103-1</strain>
    </source>
</reference>
<proteinExistence type="predicted"/>
<dbReference type="Proteomes" id="UP000246991">
    <property type="component" value="Unassembled WGS sequence"/>
</dbReference>
<evidence type="ECO:0000313" key="2">
    <source>
        <dbReference type="Proteomes" id="UP000246991"/>
    </source>
</evidence>
<name>A0A317SH58_9PEZI</name>
<keyword evidence="2" id="KW-1185">Reference proteome</keyword>
<protein>
    <submittedName>
        <fullName evidence="1">Uncharacterized protein</fullName>
    </submittedName>
</protein>
<gene>
    <name evidence="1" type="ORF">C7212DRAFT_347643</name>
</gene>
<organism evidence="1 2">
    <name type="scientific">Tuber magnatum</name>
    <name type="common">white Piedmont truffle</name>
    <dbReference type="NCBI Taxonomy" id="42249"/>
    <lineage>
        <taxon>Eukaryota</taxon>
        <taxon>Fungi</taxon>
        <taxon>Dikarya</taxon>
        <taxon>Ascomycota</taxon>
        <taxon>Pezizomycotina</taxon>
        <taxon>Pezizomycetes</taxon>
        <taxon>Pezizales</taxon>
        <taxon>Tuberaceae</taxon>
        <taxon>Tuber</taxon>
    </lineage>
</organism>